<dbReference type="NCBIfam" id="TIGR01082">
    <property type="entry name" value="murC"/>
    <property type="match status" value="1"/>
</dbReference>
<keyword evidence="5 12" id="KW-0436">Ligase</keyword>
<keyword evidence="7" id="KW-0067">ATP-binding</keyword>
<dbReference type="Gene3D" id="3.40.50.720">
    <property type="entry name" value="NAD(P)-binding Rossmann-like Domain"/>
    <property type="match status" value="1"/>
</dbReference>
<dbReference type="EMBL" id="UOEP01000046">
    <property type="protein sequence ID" value="VAW15260.1"/>
    <property type="molecule type" value="Genomic_DNA"/>
</dbReference>
<evidence type="ECO:0000259" key="9">
    <source>
        <dbReference type="Pfam" id="PF01225"/>
    </source>
</evidence>
<evidence type="ECO:0000259" key="10">
    <source>
        <dbReference type="Pfam" id="PF02875"/>
    </source>
</evidence>
<evidence type="ECO:0000256" key="6">
    <source>
        <dbReference type="ARBA" id="ARBA00022741"/>
    </source>
</evidence>
<dbReference type="GO" id="GO:0009252">
    <property type="term" value="P:peptidoglycan biosynthetic process"/>
    <property type="evidence" value="ECO:0007669"/>
    <property type="project" value="UniProtKB-UniPathway"/>
</dbReference>
<dbReference type="HAMAP" id="MF_00046">
    <property type="entry name" value="MurC"/>
    <property type="match status" value="1"/>
</dbReference>
<dbReference type="SUPFAM" id="SSF53623">
    <property type="entry name" value="MurD-like peptide ligases, catalytic domain"/>
    <property type="match status" value="1"/>
</dbReference>
<feature type="domain" description="Mur ligase C-terminal" evidence="10">
    <location>
        <begin position="318"/>
        <end position="415"/>
    </location>
</feature>
<sequence>MNSLHDIENIYFLGIGGIGMSALARYFKNQGKTVAGYDRTETNLTMQLISEGIDVHFEDAKERIPATFNIENTLVVYTPALPAGHAEYNWLKNSGFAILKRAKVLGMLCNEGKCLAVAGTHGKTTVSTLLAVILKESALGCGAFLGGISKNYGTNLLLPASEGQWLVAEADEYDRSFLNLTPDVALVTALDSDHLDIYGEFENIKKSFIKFISQIKDGGSLVLKKGVLEEIQGEEGLDIYRYSLNEEADFYAFDIQLHENSYLFSLATPWGMIPEIKYNYPGLINIENAVGAAAMALIAGVSPEEVKKGLSEYKGVKRRFDIRYKSGGKIFIDDYAHHPEELKAVVSSVRKMYPGKKITGIFQPHLYTRTRDFADGFAKSLSLLDVAVLLPVYPARELPIEGVSAEMIVEKMAGVETILLEKNDVLQWVENNEIEVLMTIGAGDIDKIADAIAEYYNGL</sequence>
<dbReference type="AlphaFoldDB" id="A0A3B0TED4"/>
<evidence type="ECO:0000256" key="5">
    <source>
        <dbReference type="ARBA" id="ARBA00022598"/>
    </source>
</evidence>
<dbReference type="SUPFAM" id="SSF51984">
    <property type="entry name" value="MurCD N-terminal domain"/>
    <property type="match status" value="1"/>
</dbReference>
<organism evidence="12">
    <name type="scientific">hydrothermal vent metagenome</name>
    <dbReference type="NCBI Taxonomy" id="652676"/>
    <lineage>
        <taxon>unclassified sequences</taxon>
        <taxon>metagenomes</taxon>
        <taxon>ecological metagenomes</taxon>
    </lineage>
</organism>
<dbReference type="Pfam" id="PF01225">
    <property type="entry name" value="Mur_ligase"/>
    <property type="match status" value="1"/>
</dbReference>
<accession>A0A3B0TED4</accession>
<comment type="catalytic activity">
    <reaction evidence="8">
        <text>UDP-N-acetyl-alpha-D-muramate + L-alanine + ATP = UDP-N-acetyl-alpha-D-muramoyl-L-alanine + ADP + phosphate + H(+)</text>
        <dbReference type="Rhea" id="RHEA:23372"/>
        <dbReference type="ChEBI" id="CHEBI:15378"/>
        <dbReference type="ChEBI" id="CHEBI:30616"/>
        <dbReference type="ChEBI" id="CHEBI:43474"/>
        <dbReference type="ChEBI" id="CHEBI:57972"/>
        <dbReference type="ChEBI" id="CHEBI:70757"/>
        <dbReference type="ChEBI" id="CHEBI:83898"/>
        <dbReference type="ChEBI" id="CHEBI:456216"/>
        <dbReference type="EC" id="6.3.2.8"/>
    </reaction>
</comment>
<dbReference type="Pfam" id="PF02875">
    <property type="entry name" value="Mur_ligase_C"/>
    <property type="match status" value="1"/>
</dbReference>
<proteinExistence type="inferred from homology"/>
<dbReference type="EC" id="6.3.2.8" evidence="3"/>
<gene>
    <name evidence="12" type="ORF">MNBD_BACTEROID01-484</name>
</gene>
<evidence type="ECO:0000256" key="7">
    <source>
        <dbReference type="ARBA" id="ARBA00022840"/>
    </source>
</evidence>
<dbReference type="InterPro" id="IPR000713">
    <property type="entry name" value="Mur_ligase_N"/>
</dbReference>
<dbReference type="UniPathway" id="UPA00219"/>
<protein>
    <recommendedName>
        <fullName evidence="3">UDP-N-acetylmuramate--L-alanine ligase</fullName>
        <ecNumber evidence="3">6.3.2.8</ecNumber>
    </recommendedName>
</protein>
<dbReference type="InterPro" id="IPR050061">
    <property type="entry name" value="MurCDEF_pg_biosynth"/>
</dbReference>
<evidence type="ECO:0000256" key="4">
    <source>
        <dbReference type="ARBA" id="ARBA00022490"/>
    </source>
</evidence>
<keyword evidence="4" id="KW-0963">Cytoplasm</keyword>
<dbReference type="PANTHER" id="PTHR43445:SF3">
    <property type="entry name" value="UDP-N-ACETYLMURAMATE--L-ALANINE LIGASE"/>
    <property type="match status" value="1"/>
</dbReference>
<dbReference type="SUPFAM" id="SSF53244">
    <property type="entry name" value="MurD-like peptide ligases, peptide-binding domain"/>
    <property type="match status" value="1"/>
</dbReference>
<evidence type="ECO:0000256" key="8">
    <source>
        <dbReference type="ARBA" id="ARBA00047833"/>
    </source>
</evidence>
<dbReference type="GO" id="GO:0005737">
    <property type="term" value="C:cytoplasm"/>
    <property type="evidence" value="ECO:0007669"/>
    <property type="project" value="UniProtKB-SubCell"/>
</dbReference>
<keyword evidence="6" id="KW-0547">Nucleotide-binding</keyword>
<dbReference type="GO" id="GO:0005524">
    <property type="term" value="F:ATP binding"/>
    <property type="evidence" value="ECO:0007669"/>
    <property type="project" value="UniProtKB-KW"/>
</dbReference>
<dbReference type="InterPro" id="IPR036565">
    <property type="entry name" value="Mur-like_cat_sf"/>
</dbReference>
<dbReference type="InterPro" id="IPR005758">
    <property type="entry name" value="UDP-N-AcMur_Ala_ligase_MurC"/>
</dbReference>
<evidence type="ECO:0000256" key="2">
    <source>
        <dbReference type="ARBA" id="ARBA00004752"/>
    </source>
</evidence>
<evidence type="ECO:0000313" key="12">
    <source>
        <dbReference type="EMBL" id="VAW15260.1"/>
    </source>
</evidence>
<dbReference type="InterPro" id="IPR013221">
    <property type="entry name" value="Mur_ligase_cen"/>
</dbReference>
<evidence type="ECO:0000259" key="11">
    <source>
        <dbReference type="Pfam" id="PF08245"/>
    </source>
</evidence>
<reference evidence="12" key="1">
    <citation type="submission" date="2018-06" db="EMBL/GenBank/DDBJ databases">
        <authorList>
            <person name="Zhirakovskaya E."/>
        </authorList>
    </citation>
    <scope>NUCLEOTIDE SEQUENCE</scope>
</reference>
<feature type="domain" description="Mur ligase N-terminal catalytic" evidence="9">
    <location>
        <begin position="10"/>
        <end position="110"/>
    </location>
</feature>
<comment type="subcellular location">
    <subcellularLocation>
        <location evidence="1">Cytoplasm</location>
    </subcellularLocation>
</comment>
<dbReference type="GO" id="GO:0008763">
    <property type="term" value="F:UDP-N-acetylmuramate-L-alanine ligase activity"/>
    <property type="evidence" value="ECO:0007669"/>
    <property type="project" value="UniProtKB-EC"/>
</dbReference>
<dbReference type="Gene3D" id="3.40.1190.10">
    <property type="entry name" value="Mur-like, catalytic domain"/>
    <property type="match status" value="1"/>
</dbReference>
<evidence type="ECO:0000256" key="3">
    <source>
        <dbReference type="ARBA" id="ARBA00012211"/>
    </source>
</evidence>
<dbReference type="InterPro" id="IPR036615">
    <property type="entry name" value="Mur_ligase_C_dom_sf"/>
</dbReference>
<dbReference type="Gene3D" id="3.90.190.20">
    <property type="entry name" value="Mur ligase, C-terminal domain"/>
    <property type="match status" value="1"/>
</dbReference>
<dbReference type="PANTHER" id="PTHR43445">
    <property type="entry name" value="UDP-N-ACETYLMURAMATE--L-ALANINE LIGASE-RELATED"/>
    <property type="match status" value="1"/>
</dbReference>
<dbReference type="InterPro" id="IPR004101">
    <property type="entry name" value="Mur_ligase_C"/>
</dbReference>
<comment type="pathway">
    <text evidence="2">Cell wall biogenesis; peptidoglycan biosynthesis.</text>
</comment>
<dbReference type="Pfam" id="PF08245">
    <property type="entry name" value="Mur_ligase_M"/>
    <property type="match status" value="1"/>
</dbReference>
<feature type="domain" description="Mur ligase central" evidence="11">
    <location>
        <begin position="117"/>
        <end position="296"/>
    </location>
</feature>
<evidence type="ECO:0000256" key="1">
    <source>
        <dbReference type="ARBA" id="ARBA00004496"/>
    </source>
</evidence>
<name>A0A3B0TED4_9ZZZZ</name>